<dbReference type="InterPro" id="IPR040976">
    <property type="entry name" value="Pkinase_fungal"/>
</dbReference>
<dbReference type="EMBL" id="JARJCN010000004">
    <property type="protein sequence ID" value="KAJ7101444.1"/>
    <property type="molecule type" value="Genomic_DNA"/>
</dbReference>
<comment type="caution">
    <text evidence="3">The sequence shown here is derived from an EMBL/GenBank/DDBJ whole genome shotgun (WGS) entry which is preliminary data.</text>
</comment>
<reference evidence="3" key="1">
    <citation type="submission" date="2023-03" db="EMBL/GenBank/DDBJ databases">
        <title>Massive genome expansion in bonnet fungi (Mycena s.s.) driven by repeated elements and novel gene families across ecological guilds.</title>
        <authorList>
            <consortium name="Lawrence Berkeley National Laboratory"/>
            <person name="Harder C.B."/>
            <person name="Miyauchi S."/>
            <person name="Viragh M."/>
            <person name="Kuo A."/>
            <person name="Thoen E."/>
            <person name="Andreopoulos B."/>
            <person name="Lu D."/>
            <person name="Skrede I."/>
            <person name="Drula E."/>
            <person name="Henrissat B."/>
            <person name="Morin E."/>
            <person name="Kohler A."/>
            <person name="Barry K."/>
            <person name="LaButti K."/>
            <person name="Morin E."/>
            <person name="Salamov A."/>
            <person name="Lipzen A."/>
            <person name="Mereny Z."/>
            <person name="Hegedus B."/>
            <person name="Baldrian P."/>
            <person name="Stursova M."/>
            <person name="Weitz H."/>
            <person name="Taylor A."/>
            <person name="Grigoriev I.V."/>
            <person name="Nagy L.G."/>
            <person name="Martin F."/>
            <person name="Kauserud H."/>
        </authorList>
    </citation>
    <scope>NUCLEOTIDE SEQUENCE</scope>
    <source>
        <strain evidence="3">CBHHK173m</strain>
    </source>
</reference>
<dbReference type="Pfam" id="PF17667">
    <property type="entry name" value="Pkinase_fungal"/>
    <property type="match status" value="1"/>
</dbReference>
<name>A0AAD6UK50_9AGAR</name>
<dbReference type="PROSITE" id="PS00109">
    <property type="entry name" value="PROTEIN_KINASE_TYR"/>
    <property type="match status" value="1"/>
</dbReference>
<accession>A0AAD6UK50</accession>
<dbReference type="SUPFAM" id="SSF56112">
    <property type="entry name" value="Protein kinase-like (PK-like)"/>
    <property type="match status" value="1"/>
</dbReference>
<protein>
    <recommendedName>
        <fullName evidence="2">Fungal-type protein kinase domain-containing protein</fullName>
    </recommendedName>
</protein>
<gene>
    <name evidence="3" type="ORF">B0H15DRAFT_816111</name>
</gene>
<keyword evidence="4" id="KW-1185">Reference proteome</keyword>
<evidence type="ECO:0000313" key="4">
    <source>
        <dbReference type="Proteomes" id="UP001222325"/>
    </source>
</evidence>
<evidence type="ECO:0000259" key="2">
    <source>
        <dbReference type="Pfam" id="PF17667"/>
    </source>
</evidence>
<evidence type="ECO:0000256" key="1">
    <source>
        <dbReference type="SAM" id="MobiDB-lite"/>
    </source>
</evidence>
<sequence length="933" mass="103947">MKTRALAALEAETNILDVKAMRAELDKLEGRSTDALDGFKARSSTSATIAEDRRTAQASASDTGSTPVTSGGTEMGLDKVPRAHVDLHLAQELHDRRSRSGDLVEALFGSLVTLDEANDILRELLRTNVLSIETQTGGTWGKVLSNGYRAACDHAVIQARQAIAPVNPPPKEEYRWKWTMPVAASEEGVAMFLNVVAIAAHAAAVRSGRAKAPPCLRFITLPNPHAAVPLSHESATQDCRPDVVAVKLDMFHEAPAQVDDTDAQPRFFQVLSCPFAYIRKHYPTILRQGEASDPHRKAIARFIDWFSEQARRDHLDLWRFCWPELRLTAEGKLKKLHNAMLQELVYMRQHRRTQPWMRSVIGLAVTTDTIAVLRADTLGVEQCIFARESSRGVLDSVRLCLGLVLSNGVQRGRHEAFQLAAVKTLGPPHVRSKAAQQPTSTWSRTKTTQPRTPTRAPRTPTSGTGSTTQPAKGATPAPVSVAADVEYTHRTVRFIRLDGGDKIHYPKNSDIACIRYYVHYLVQDDGSLVGRCPRIFCVSREDEGTDDKTARFVGPYALKIYYADHASECYRDDLIGEARREEVKNVLLPTWEWRYGDALSMRGFGSEVLLQYTNRNAVVPNVASNREEVFAQSDLKRVLVQCSGRREFAKAFIDFTEGIASLEENKLVHRDLSIGNVLLKGEPECPAEFWSEAAASAKAILNVNVTFTQRTRDIEEGGLLHDMDMAGRVHSPPPRTASNASTATSLLGKLRALKLKSGPETKELAGPLRGFRTGTPPFMAIELLKEGPPHLVVYDLHSLSFVMLLFLWTYERFSDVRFPRRVPTKGRPWPRDVMRWADRPVDSTLVELAGQKAAFFSDLNKLSRTINDTLKSDLWEQGDYVVLFAAMYEVLWARIEGQEPPKYNDRKDTTPAEVKAALEKALAEWEAAEGIQD</sequence>
<feature type="compositionally biased region" description="Polar residues" evidence="1">
    <location>
        <begin position="434"/>
        <end position="443"/>
    </location>
</feature>
<feature type="compositionally biased region" description="Polar residues" evidence="1">
    <location>
        <begin position="56"/>
        <end position="72"/>
    </location>
</feature>
<feature type="region of interest" description="Disordered" evidence="1">
    <location>
        <begin position="44"/>
        <end position="77"/>
    </location>
</feature>
<organism evidence="3 4">
    <name type="scientific">Mycena belliarum</name>
    <dbReference type="NCBI Taxonomy" id="1033014"/>
    <lineage>
        <taxon>Eukaryota</taxon>
        <taxon>Fungi</taxon>
        <taxon>Dikarya</taxon>
        <taxon>Basidiomycota</taxon>
        <taxon>Agaricomycotina</taxon>
        <taxon>Agaricomycetes</taxon>
        <taxon>Agaricomycetidae</taxon>
        <taxon>Agaricales</taxon>
        <taxon>Marasmiineae</taxon>
        <taxon>Mycenaceae</taxon>
        <taxon>Mycena</taxon>
    </lineage>
</organism>
<dbReference type="InterPro" id="IPR011009">
    <property type="entry name" value="Kinase-like_dom_sf"/>
</dbReference>
<feature type="region of interest" description="Disordered" evidence="1">
    <location>
        <begin position="428"/>
        <end position="478"/>
    </location>
</feature>
<feature type="domain" description="Fungal-type protein kinase" evidence="2">
    <location>
        <begin position="633"/>
        <end position="804"/>
    </location>
</feature>
<dbReference type="Proteomes" id="UP001222325">
    <property type="component" value="Unassembled WGS sequence"/>
</dbReference>
<dbReference type="AlphaFoldDB" id="A0AAD6UK50"/>
<proteinExistence type="predicted"/>
<feature type="compositionally biased region" description="Low complexity" evidence="1">
    <location>
        <begin position="444"/>
        <end position="468"/>
    </location>
</feature>
<dbReference type="GO" id="GO:0004672">
    <property type="term" value="F:protein kinase activity"/>
    <property type="evidence" value="ECO:0007669"/>
    <property type="project" value="InterPro"/>
</dbReference>
<evidence type="ECO:0000313" key="3">
    <source>
        <dbReference type="EMBL" id="KAJ7101444.1"/>
    </source>
</evidence>
<dbReference type="Gene3D" id="1.10.510.10">
    <property type="entry name" value="Transferase(Phosphotransferase) domain 1"/>
    <property type="match status" value="1"/>
</dbReference>
<dbReference type="InterPro" id="IPR008266">
    <property type="entry name" value="Tyr_kinase_AS"/>
</dbReference>